<proteinExistence type="predicted"/>
<organism evidence="3 4">
    <name type="scientific">Vibrio owensii</name>
    <dbReference type="NCBI Taxonomy" id="696485"/>
    <lineage>
        <taxon>Bacteria</taxon>
        <taxon>Pseudomonadati</taxon>
        <taxon>Pseudomonadota</taxon>
        <taxon>Gammaproteobacteria</taxon>
        <taxon>Vibrionales</taxon>
        <taxon>Vibrionaceae</taxon>
        <taxon>Vibrio</taxon>
    </lineage>
</organism>
<evidence type="ECO:0000313" key="4">
    <source>
        <dbReference type="Proteomes" id="UP001295420"/>
    </source>
</evidence>
<dbReference type="InterPro" id="IPR002821">
    <property type="entry name" value="Hydantoinase_A"/>
</dbReference>
<evidence type="ECO:0000313" key="3">
    <source>
        <dbReference type="EMBL" id="CAH1521004.1"/>
    </source>
</evidence>
<dbReference type="Proteomes" id="UP001295420">
    <property type="component" value="Unassembled WGS sequence"/>
</dbReference>
<dbReference type="InterPro" id="IPR043129">
    <property type="entry name" value="ATPase_NBD"/>
</dbReference>
<dbReference type="PANTHER" id="PTHR11365">
    <property type="entry name" value="5-OXOPROLINASE RELATED"/>
    <property type="match status" value="1"/>
</dbReference>
<dbReference type="Gene3D" id="3.30.420.40">
    <property type="match status" value="1"/>
</dbReference>
<evidence type="ECO:0000259" key="1">
    <source>
        <dbReference type="Pfam" id="PF01968"/>
    </source>
</evidence>
<evidence type="ECO:0008006" key="5">
    <source>
        <dbReference type="Google" id="ProtNLM"/>
    </source>
</evidence>
<gene>
    <name evidence="3" type="ORF">THF1D04_10584</name>
</gene>
<dbReference type="SUPFAM" id="SSF53067">
    <property type="entry name" value="Actin-like ATPase domain"/>
    <property type="match status" value="1"/>
</dbReference>
<dbReference type="GO" id="GO:0017168">
    <property type="term" value="F:5-oxoprolinase (ATP-hydrolyzing) activity"/>
    <property type="evidence" value="ECO:0007669"/>
    <property type="project" value="TreeGrafter"/>
</dbReference>
<feature type="domain" description="Hydantoinase/oxoprolinase N-terminal" evidence="2">
    <location>
        <begin position="5"/>
        <end position="171"/>
    </location>
</feature>
<dbReference type="PANTHER" id="PTHR11365:SF23">
    <property type="entry name" value="HYPOTHETICAL 5-OXOPROLINASE (EUROFUNG)-RELATED"/>
    <property type="match status" value="1"/>
</dbReference>
<dbReference type="GO" id="GO:0005829">
    <property type="term" value="C:cytosol"/>
    <property type="evidence" value="ECO:0007669"/>
    <property type="project" value="TreeGrafter"/>
</dbReference>
<dbReference type="RefSeq" id="WP_409929884.1">
    <property type="nucleotide sequence ID" value="NZ_CAKMTQ010000001.1"/>
</dbReference>
<sequence length="708" mass="76534">MRKVRIGIDVGGTFTDAVVIDNTTGEVIAKAKKPTTHHHKDGVAQGIVEIINEVLDNNGISPEQVVFIAHGTTQATNALLEGDVAKVGIIGMGKSKAALNELDVKDIELAPGKFLQTEFIYFDVDEINQEKADSAIDELVTKGCDVIVASEAYAVDDPHLEKLVTDLAKEKGLYATSGHEISQLYGLRMRTRTAVVNASLIPKMIETANMTEQVVKKVGIPSELMIMRADGGVMSVNEVRQRPILTMLSGLAAGVAGALMYEKISDGVFFEVGGTSIDISVIKDGKVIVNNAQVGKHKTYLKALDVRTLGIAGGSMIRVGDGKIIDVGPRSAHLADKHYECFVDAPVTNAKLLQITPMKGDSPDHAIITSDQGEYAYTLAGAANILGYVPEDDYAHANVEAARVAWKPLAEYCGKTVEEVARDVMDIACEKIWNIVEPMIKEYEVNPEYIEFVGGGGSAAITTFALGEKYGFKSKTAKNAPYISTIGVAMAMVREQIERSVVDPSASDIQKIRSDIMDQIVAQGAKEESVEIAIEVDKQRNILIATATGATEFSNDSSQDKLSEQDIITKVGDVFSVEKAAVEAKDAVGAFQIVKARKESRKFFNLLKKEEDHFAVVKSDGMIPLKIKNAQHIKVPRSGYGEAMKSLVSELSSYSDAGQSIPKVFAFTGSRMFDYSGLFSSEQLTSMIAMDLDHLDAEQEVLLVAAKK</sequence>
<feature type="domain" description="Hydantoinase A/oxoprolinase" evidence="1">
    <location>
        <begin position="190"/>
        <end position="496"/>
    </location>
</feature>
<dbReference type="InterPro" id="IPR045079">
    <property type="entry name" value="Oxoprolinase-like"/>
</dbReference>
<comment type="caution">
    <text evidence="3">The sequence shown here is derived from an EMBL/GenBank/DDBJ whole genome shotgun (WGS) entry which is preliminary data.</text>
</comment>
<accession>A0AAU9PZ48</accession>
<dbReference type="EMBL" id="CAKMTQ010000001">
    <property type="protein sequence ID" value="CAH1521004.1"/>
    <property type="molecule type" value="Genomic_DNA"/>
</dbReference>
<dbReference type="InterPro" id="IPR008040">
    <property type="entry name" value="Hydant_A_N"/>
</dbReference>
<dbReference type="Pfam" id="PF01968">
    <property type="entry name" value="Hydantoinase_A"/>
    <property type="match status" value="1"/>
</dbReference>
<reference evidence="3" key="1">
    <citation type="submission" date="2022-01" db="EMBL/GenBank/DDBJ databases">
        <authorList>
            <person name="Lagorce A."/>
        </authorList>
    </citation>
    <scope>NUCLEOTIDE SEQUENCE</scope>
    <source>
        <strain evidence="3">Th15_F1_D04</strain>
    </source>
</reference>
<dbReference type="Pfam" id="PF05378">
    <property type="entry name" value="Hydant_A_N"/>
    <property type="match status" value="1"/>
</dbReference>
<name>A0AAU9PZ48_9VIBR</name>
<protein>
    <recommendedName>
        <fullName evidence="5">Hydantoinase/oxoprolinase family protein</fullName>
    </recommendedName>
</protein>
<dbReference type="AlphaFoldDB" id="A0AAU9PZ48"/>
<dbReference type="GO" id="GO:0006749">
    <property type="term" value="P:glutathione metabolic process"/>
    <property type="evidence" value="ECO:0007669"/>
    <property type="project" value="TreeGrafter"/>
</dbReference>
<evidence type="ECO:0000259" key="2">
    <source>
        <dbReference type="Pfam" id="PF05378"/>
    </source>
</evidence>